<proteinExistence type="predicted"/>
<protein>
    <recommendedName>
        <fullName evidence="2">N-acetyltransferase domain-containing protein</fullName>
    </recommendedName>
</protein>
<evidence type="ECO:0000259" key="2">
    <source>
        <dbReference type="PROSITE" id="PS51186"/>
    </source>
</evidence>
<evidence type="ECO:0000313" key="4">
    <source>
        <dbReference type="Proteomes" id="UP000762676"/>
    </source>
</evidence>
<keyword evidence="4" id="KW-1185">Reference proteome</keyword>
<gene>
    <name evidence="3" type="ORF">ElyMa_006684300</name>
</gene>
<dbReference type="GO" id="GO:0016747">
    <property type="term" value="F:acyltransferase activity, transferring groups other than amino-acyl groups"/>
    <property type="evidence" value="ECO:0007669"/>
    <property type="project" value="InterPro"/>
</dbReference>
<feature type="compositionally biased region" description="Basic residues" evidence="1">
    <location>
        <begin position="23"/>
        <end position="48"/>
    </location>
</feature>
<feature type="region of interest" description="Disordered" evidence="1">
    <location>
        <begin position="168"/>
        <end position="201"/>
    </location>
</feature>
<feature type="compositionally biased region" description="Low complexity" evidence="1">
    <location>
        <begin position="140"/>
        <end position="150"/>
    </location>
</feature>
<dbReference type="PROSITE" id="PS51186">
    <property type="entry name" value="GNAT"/>
    <property type="match status" value="1"/>
</dbReference>
<dbReference type="InterPro" id="IPR016181">
    <property type="entry name" value="Acyl_CoA_acyltransferase"/>
</dbReference>
<dbReference type="Pfam" id="PF00583">
    <property type="entry name" value="Acetyltransf_1"/>
    <property type="match status" value="1"/>
</dbReference>
<dbReference type="Proteomes" id="UP000762676">
    <property type="component" value="Unassembled WGS sequence"/>
</dbReference>
<organism evidence="3 4">
    <name type="scientific">Elysia marginata</name>
    <dbReference type="NCBI Taxonomy" id="1093978"/>
    <lineage>
        <taxon>Eukaryota</taxon>
        <taxon>Metazoa</taxon>
        <taxon>Spiralia</taxon>
        <taxon>Lophotrochozoa</taxon>
        <taxon>Mollusca</taxon>
        <taxon>Gastropoda</taxon>
        <taxon>Heterobranchia</taxon>
        <taxon>Euthyneura</taxon>
        <taxon>Panpulmonata</taxon>
        <taxon>Sacoglossa</taxon>
        <taxon>Placobranchoidea</taxon>
        <taxon>Plakobranchidae</taxon>
        <taxon>Elysia</taxon>
    </lineage>
</organism>
<sequence>MIKDSNRKPVIIRKAQEPTENHHHPHIRAASWHHNHHHHPHHRLHHHQQHQDQHLHQLQHLHNNIHERHHQQRRQHNHPRHPHHLIGHDLVEHRADLVPQQPHSHQRHHLRLQNNSQYPVHLHHHAPDHRDTGQSAHSQNNNNSNNNVVSELCPQQPQLQDLTKDQPITQSAKNDSSSKSHLPGPATNHHFPGPATNHHQRGIVDFQNGSVLREKFLPPHCRNLVKAVIRARSVTPPAVRDIPTLSTSENHDIGSEIGKKRFIEKSVLRNAFSLPITGSSNRSISGSEIDTTANVNTTSNGKENETTIGNPGTHSIVTNLSINRSSNYLSSTAAIKKDCNSNTTSPTAPTASSTQAMHLPLHTSLPDGSPVTLDAATERQISDMYFLIQAAAMLGQGYGVDEYPTEDDFRQEIKGGHTFVVMRRGEELENDDLDEEEDEDDEGDGEEREEGIERRENASTSGHLIAAFSLATSKFYRGNDVKVADPIIIVRREERGKGIGEFVFRHAVQFSRRLGFAGVYTDTFSNNTAMMRIIERSPGFKLVGFLPLGGKMPDGTIVGANIYFKDLRCNGEGSGSTR</sequence>
<dbReference type="CDD" id="cd04301">
    <property type="entry name" value="NAT_SF"/>
    <property type="match status" value="1"/>
</dbReference>
<evidence type="ECO:0000313" key="3">
    <source>
        <dbReference type="EMBL" id="GFS11926.1"/>
    </source>
</evidence>
<dbReference type="InterPro" id="IPR000182">
    <property type="entry name" value="GNAT_dom"/>
</dbReference>
<comment type="caution">
    <text evidence="3">The sequence shown here is derived from an EMBL/GenBank/DDBJ whole genome shotgun (WGS) entry which is preliminary data.</text>
</comment>
<accession>A0AAV4IP29</accession>
<feature type="region of interest" description="Disordered" evidence="1">
    <location>
        <begin position="121"/>
        <end position="150"/>
    </location>
</feature>
<dbReference type="SUPFAM" id="SSF55729">
    <property type="entry name" value="Acyl-CoA N-acyltransferases (Nat)"/>
    <property type="match status" value="1"/>
</dbReference>
<reference evidence="3 4" key="1">
    <citation type="journal article" date="2021" name="Elife">
        <title>Chloroplast acquisition without the gene transfer in kleptoplastic sea slugs, Plakobranchus ocellatus.</title>
        <authorList>
            <person name="Maeda T."/>
            <person name="Takahashi S."/>
            <person name="Yoshida T."/>
            <person name="Shimamura S."/>
            <person name="Takaki Y."/>
            <person name="Nagai Y."/>
            <person name="Toyoda A."/>
            <person name="Suzuki Y."/>
            <person name="Arimoto A."/>
            <person name="Ishii H."/>
            <person name="Satoh N."/>
            <person name="Nishiyama T."/>
            <person name="Hasebe M."/>
            <person name="Maruyama T."/>
            <person name="Minagawa J."/>
            <person name="Obokata J."/>
            <person name="Shigenobu S."/>
        </authorList>
    </citation>
    <scope>NUCLEOTIDE SEQUENCE [LARGE SCALE GENOMIC DNA]</scope>
</reference>
<feature type="region of interest" description="Disordered" evidence="1">
    <location>
        <begin position="424"/>
        <end position="458"/>
    </location>
</feature>
<feature type="domain" description="N-acetyltransferase" evidence="2">
    <location>
        <begin position="420"/>
        <end position="568"/>
    </location>
</feature>
<dbReference type="AlphaFoldDB" id="A0AAV4IP29"/>
<dbReference type="EMBL" id="BMAT01013388">
    <property type="protein sequence ID" value="GFS11926.1"/>
    <property type="molecule type" value="Genomic_DNA"/>
</dbReference>
<feature type="compositionally biased region" description="Acidic residues" evidence="1">
    <location>
        <begin position="428"/>
        <end position="450"/>
    </location>
</feature>
<feature type="compositionally biased region" description="Polar residues" evidence="1">
    <location>
        <begin position="168"/>
        <end position="180"/>
    </location>
</feature>
<feature type="region of interest" description="Disordered" evidence="1">
    <location>
        <begin position="1"/>
        <end position="56"/>
    </location>
</feature>
<evidence type="ECO:0000256" key="1">
    <source>
        <dbReference type="SAM" id="MobiDB-lite"/>
    </source>
</evidence>
<feature type="region of interest" description="Disordered" evidence="1">
    <location>
        <begin position="285"/>
        <end position="312"/>
    </location>
</feature>
<name>A0AAV4IP29_9GAST</name>
<dbReference type="Gene3D" id="3.40.630.30">
    <property type="match status" value="1"/>
</dbReference>